<protein>
    <submittedName>
        <fullName evidence="2 3">Uncharacterized protein</fullName>
    </submittedName>
</protein>
<evidence type="ECO:0000313" key="3">
    <source>
        <dbReference type="EnsemblMetazoa" id="HelroP176713"/>
    </source>
</evidence>
<feature type="coiled-coil region" evidence="1">
    <location>
        <begin position="37"/>
        <end position="64"/>
    </location>
</feature>
<feature type="coiled-coil region" evidence="1">
    <location>
        <begin position="113"/>
        <end position="140"/>
    </location>
</feature>
<keyword evidence="1" id="KW-0175">Coiled coil</keyword>
<evidence type="ECO:0000256" key="1">
    <source>
        <dbReference type="SAM" id="Coils"/>
    </source>
</evidence>
<dbReference type="EMBL" id="AMQM01005806">
    <property type="status" value="NOT_ANNOTATED_CDS"/>
    <property type="molecule type" value="Genomic_DNA"/>
</dbReference>
<dbReference type="Proteomes" id="UP000015101">
    <property type="component" value="Unassembled WGS sequence"/>
</dbReference>
<dbReference type="InParanoid" id="T1FAT4"/>
<gene>
    <name evidence="3" type="primary">20205933</name>
    <name evidence="2" type="ORF">HELRODRAFT_176713</name>
</gene>
<name>T1FAT4_HELRO</name>
<dbReference type="AlphaFoldDB" id="T1FAT4"/>
<dbReference type="OrthoDB" id="6781724at2759"/>
<reference evidence="2 4" key="2">
    <citation type="journal article" date="2013" name="Nature">
        <title>Insights into bilaterian evolution from three spiralian genomes.</title>
        <authorList>
            <person name="Simakov O."/>
            <person name="Marletaz F."/>
            <person name="Cho S.J."/>
            <person name="Edsinger-Gonzales E."/>
            <person name="Havlak P."/>
            <person name="Hellsten U."/>
            <person name="Kuo D.H."/>
            <person name="Larsson T."/>
            <person name="Lv J."/>
            <person name="Arendt D."/>
            <person name="Savage R."/>
            <person name="Osoegawa K."/>
            <person name="de Jong P."/>
            <person name="Grimwood J."/>
            <person name="Chapman J.A."/>
            <person name="Shapiro H."/>
            <person name="Aerts A."/>
            <person name="Otillar R.P."/>
            <person name="Terry A.Y."/>
            <person name="Boore J.L."/>
            <person name="Grigoriev I.V."/>
            <person name="Lindberg D.R."/>
            <person name="Seaver E.C."/>
            <person name="Weisblat D.A."/>
            <person name="Putnam N.H."/>
            <person name="Rokhsar D.S."/>
        </authorList>
    </citation>
    <scope>NUCLEOTIDE SEQUENCE</scope>
</reference>
<dbReference type="EnsemblMetazoa" id="HelroT176713">
    <property type="protein sequence ID" value="HelroP176713"/>
    <property type="gene ID" value="HelroG176713"/>
</dbReference>
<evidence type="ECO:0000313" key="4">
    <source>
        <dbReference type="Proteomes" id="UP000015101"/>
    </source>
</evidence>
<dbReference type="GeneID" id="20205933"/>
<dbReference type="CTD" id="20205933"/>
<proteinExistence type="predicted"/>
<dbReference type="EMBL" id="KB097106">
    <property type="protein sequence ID" value="ESN99546.1"/>
    <property type="molecule type" value="Genomic_DNA"/>
</dbReference>
<sequence length="292" mass="33276">MATKRLLVSEVLWYFLENSENFDKVNFQNLVSDFFSHEELSAAKKILINEIENLKKEKKEKLFNKSRGNTKIDKTLDVIDLLKFILENEMAQLLPTFVILNIKRIPNNPLTNLTDLFIKNEKIENKINQLLDTNKNVLNKLTAALTCTNNISTSSDKTYNNNNIHLNDSKEITNTPIINPKISWVNKMKNETQSDDSQIVGSQADDSFFTASKQIIKKKIFYVGNVDLPNSTMIVKHCESKGIKVITCLPVSKKNDTDDPPSFTSFRLCVPAAEFNKVMSPSNWPSSVLIRE</sequence>
<dbReference type="RefSeq" id="XP_009022315.1">
    <property type="nucleotide sequence ID" value="XM_009024067.1"/>
</dbReference>
<dbReference type="HOGENOM" id="CLU_064172_0_0_1"/>
<organism evidence="3 4">
    <name type="scientific">Helobdella robusta</name>
    <name type="common">Californian leech</name>
    <dbReference type="NCBI Taxonomy" id="6412"/>
    <lineage>
        <taxon>Eukaryota</taxon>
        <taxon>Metazoa</taxon>
        <taxon>Spiralia</taxon>
        <taxon>Lophotrochozoa</taxon>
        <taxon>Annelida</taxon>
        <taxon>Clitellata</taxon>
        <taxon>Hirudinea</taxon>
        <taxon>Rhynchobdellida</taxon>
        <taxon>Glossiphoniidae</taxon>
        <taxon>Helobdella</taxon>
    </lineage>
</organism>
<accession>T1FAT4</accession>
<evidence type="ECO:0000313" key="2">
    <source>
        <dbReference type="EMBL" id="ESN99546.1"/>
    </source>
</evidence>
<keyword evidence="4" id="KW-1185">Reference proteome</keyword>
<reference evidence="4" key="1">
    <citation type="submission" date="2012-12" db="EMBL/GenBank/DDBJ databases">
        <authorList>
            <person name="Hellsten U."/>
            <person name="Grimwood J."/>
            <person name="Chapman J.A."/>
            <person name="Shapiro H."/>
            <person name="Aerts A."/>
            <person name="Otillar R.P."/>
            <person name="Terry A.Y."/>
            <person name="Boore J.L."/>
            <person name="Simakov O."/>
            <person name="Marletaz F."/>
            <person name="Cho S.-J."/>
            <person name="Edsinger-Gonzales E."/>
            <person name="Havlak P."/>
            <person name="Kuo D.-H."/>
            <person name="Larsson T."/>
            <person name="Lv J."/>
            <person name="Arendt D."/>
            <person name="Savage R."/>
            <person name="Osoegawa K."/>
            <person name="de Jong P."/>
            <person name="Lindberg D.R."/>
            <person name="Seaver E.C."/>
            <person name="Weisblat D.A."/>
            <person name="Putnam N.H."/>
            <person name="Grigoriev I.V."/>
            <person name="Rokhsar D.S."/>
        </authorList>
    </citation>
    <scope>NUCLEOTIDE SEQUENCE</scope>
</reference>
<dbReference type="KEGG" id="hro:HELRODRAFT_176713"/>
<reference evidence="3" key="3">
    <citation type="submission" date="2015-06" db="UniProtKB">
        <authorList>
            <consortium name="EnsemblMetazoa"/>
        </authorList>
    </citation>
    <scope>IDENTIFICATION</scope>
</reference>